<evidence type="ECO:0000313" key="2">
    <source>
        <dbReference type="Proteomes" id="UP000244867"/>
    </source>
</evidence>
<dbReference type="Proteomes" id="UP000244867">
    <property type="component" value="Unassembled WGS sequence"/>
</dbReference>
<name>A0A2R7YWR9_9ACTN</name>
<protein>
    <submittedName>
        <fullName evidence="1">Uncharacterized protein</fullName>
    </submittedName>
</protein>
<dbReference type="RefSeq" id="WP_108344700.1">
    <property type="nucleotide sequence ID" value="NZ_PYXZ01000005.1"/>
</dbReference>
<organism evidence="1 2">
    <name type="scientific">Nocardioides currus</name>
    <dbReference type="NCBI Taxonomy" id="2133958"/>
    <lineage>
        <taxon>Bacteria</taxon>
        <taxon>Bacillati</taxon>
        <taxon>Actinomycetota</taxon>
        <taxon>Actinomycetes</taxon>
        <taxon>Propionibacteriales</taxon>
        <taxon>Nocardioidaceae</taxon>
        <taxon>Nocardioides</taxon>
    </lineage>
</organism>
<sequence>MPDDQDYADLAAFLARPDEWSKADAERARSLLDQQAVAADGYDQRDTRRVAAMRRLVTQFNDALARWEAAQ</sequence>
<dbReference type="AlphaFoldDB" id="A0A2R7YWR9"/>
<dbReference type="EMBL" id="PYXZ01000005">
    <property type="protein sequence ID" value="PUA80506.1"/>
    <property type="molecule type" value="Genomic_DNA"/>
</dbReference>
<evidence type="ECO:0000313" key="1">
    <source>
        <dbReference type="EMBL" id="PUA80506.1"/>
    </source>
</evidence>
<gene>
    <name evidence="1" type="ORF">C7S10_12075</name>
</gene>
<reference evidence="1 2" key="1">
    <citation type="submission" date="2018-03" db="EMBL/GenBank/DDBJ databases">
        <authorList>
            <person name="Keele B.F."/>
        </authorList>
    </citation>
    <scope>NUCLEOTIDE SEQUENCE [LARGE SCALE GENOMIC DNA]</scope>
    <source>
        <strain evidence="1 2">IB-3</strain>
    </source>
</reference>
<proteinExistence type="predicted"/>
<comment type="caution">
    <text evidence="1">The sequence shown here is derived from an EMBL/GenBank/DDBJ whole genome shotgun (WGS) entry which is preliminary data.</text>
</comment>
<accession>A0A2R7YWR9</accession>
<keyword evidence="2" id="KW-1185">Reference proteome</keyword>